<protein>
    <submittedName>
        <fullName evidence="1">Uncharacterized protein</fullName>
    </submittedName>
</protein>
<proteinExistence type="predicted"/>
<accession>A0ACB9QRJ1</accession>
<evidence type="ECO:0000313" key="2">
    <source>
        <dbReference type="Proteomes" id="UP001057402"/>
    </source>
</evidence>
<dbReference type="EMBL" id="CM042885">
    <property type="protein sequence ID" value="KAI4366278.1"/>
    <property type="molecule type" value="Genomic_DNA"/>
</dbReference>
<dbReference type="Proteomes" id="UP001057402">
    <property type="component" value="Chromosome 6"/>
</dbReference>
<reference evidence="2" key="1">
    <citation type="journal article" date="2023" name="Front. Plant Sci.">
        <title>Chromosomal-level genome assembly of Melastoma candidum provides insights into trichome evolution.</title>
        <authorList>
            <person name="Zhong Y."/>
            <person name="Wu W."/>
            <person name="Sun C."/>
            <person name="Zou P."/>
            <person name="Liu Y."/>
            <person name="Dai S."/>
            <person name="Zhou R."/>
        </authorList>
    </citation>
    <scope>NUCLEOTIDE SEQUENCE [LARGE SCALE GENOMIC DNA]</scope>
</reference>
<evidence type="ECO:0000313" key="1">
    <source>
        <dbReference type="EMBL" id="KAI4366278.1"/>
    </source>
</evidence>
<name>A0ACB9QRJ1_9MYRT</name>
<comment type="caution">
    <text evidence="1">The sequence shown here is derived from an EMBL/GenBank/DDBJ whole genome shotgun (WGS) entry which is preliminary data.</text>
</comment>
<sequence>MDRYGKLANSIIFFLSSSSSSLSSPTSTSSATLSDSLNFFTLVSACFVNIRKEYLVRRGRGDQTTCNVQDTHDMFVRDVVQSNSPAMDSDFIALAILDTSVDLLNCRRRDDYRKVLIVGDSWFEDVMRSLMTDRSIVCNKQYLATVGKDLVQVVRLSEFGKVEDCLGYKTASFKAFRLDWSLNELRWEQIDSLGKYEVFMGTNSSLSVCALPISLDVSGIGYTSPKITQNGWLRSIIGEYISSRDRRVDFSCFRGYDSVPTPIWLSPDPC</sequence>
<organism evidence="1 2">
    <name type="scientific">Melastoma candidum</name>
    <dbReference type="NCBI Taxonomy" id="119954"/>
    <lineage>
        <taxon>Eukaryota</taxon>
        <taxon>Viridiplantae</taxon>
        <taxon>Streptophyta</taxon>
        <taxon>Embryophyta</taxon>
        <taxon>Tracheophyta</taxon>
        <taxon>Spermatophyta</taxon>
        <taxon>Magnoliopsida</taxon>
        <taxon>eudicotyledons</taxon>
        <taxon>Gunneridae</taxon>
        <taxon>Pentapetalae</taxon>
        <taxon>rosids</taxon>
        <taxon>malvids</taxon>
        <taxon>Myrtales</taxon>
        <taxon>Melastomataceae</taxon>
        <taxon>Melastomatoideae</taxon>
        <taxon>Melastomateae</taxon>
        <taxon>Melastoma</taxon>
    </lineage>
</organism>
<gene>
    <name evidence="1" type="ORF">MLD38_022173</name>
</gene>
<keyword evidence="2" id="KW-1185">Reference proteome</keyword>